<gene>
    <name evidence="2" type="ORF">M409DRAFT_22684</name>
</gene>
<organism evidence="2 3">
    <name type="scientific">Zasmidium cellare ATCC 36951</name>
    <dbReference type="NCBI Taxonomy" id="1080233"/>
    <lineage>
        <taxon>Eukaryota</taxon>
        <taxon>Fungi</taxon>
        <taxon>Dikarya</taxon>
        <taxon>Ascomycota</taxon>
        <taxon>Pezizomycotina</taxon>
        <taxon>Dothideomycetes</taxon>
        <taxon>Dothideomycetidae</taxon>
        <taxon>Mycosphaerellales</taxon>
        <taxon>Mycosphaerellaceae</taxon>
        <taxon>Zasmidium</taxon>
    </lineage>
</organism>
<feature type="transmembrane region" description="Helical" evidence="1">
    <location>
        <begin position="25"/>
        <end position="49"/>
    </location>
</feature>
<keyword evidence="3" id="KW-1185">Reference proteome</keyword>
<evidence type="ECO:0000256" key="1">
    <source>
        <dbReference type="SAM" id="Phobius"/>
    </source>
</evidence>
<accession>A0A6A6CJ42</accession>
<feature type="transmembrane region" description="Helical" evidence="1">
    <location>
        <begin position="81"/>
        <end position="100"/>
    </location>
</feature>
<proteinExistence type="predicted"/>
<protein>
    <submittedName>
        <fullName evidence="2">Uncharacterized protein</fullName>
    </submittedName>
</protein>
<dbReference type="Proteomes" id="UP000799537">
    <property type="component" value="Unassembled WGS sequence"/>
</dbReference>
<keyword evidence="1" id="KW-0812">Transmembrane</keyword>
<evidence type="ECO:0000313" key="3">
    <source>
        <dbReference type="Proteomes" id="UP000799537"/>
    </source>
</evidence>
<name>A0A6A6CJ42_ZASCE</name>
<reference evidence="2" key="1">
    <citation type="journal article" date="2020" name="Stud. Mycol.">
        <title>101 Dothideomycetes genomes: a test case for predicting lifestyles and emergence of pathogens.</title>
        <authorList>
            <person name="Haridas S."/>
            <person name="Albert R."/>
            <person name="Binder M."/>
            <person name="Bloem J."/>
            <person name="Labutti K."/>
            <person name="Salamov A."/>
            <person name="Andreopoulos B."/>
            <person name="Baker S."/>
            <person name="Barry K."/>
            <person name="Bills G."/>
            <person name="Bluhm B."/>
            <person name="Cannon C."/>
            <person name="Castanera R."/>
            <person name="Culley D."/>
            <person name="Daum C."/>
            <person name="Ezra D."/>
            <person name="Gonzalez J."/>
            <person name="Henrissat B."/>
            <person name="Kuo A."/>
            <person name="Liang C."/>
            <person name="Lipzen A."/>
            <person name="Lutzoni F."/>
            <person name="Magnuson J."/>
            <person name="Mondo S."/>
            <person name="Nolan M."/>
            <person name="Ohm R."/>
            <person name="Pangilinan J."/>
            <person name="Park H.-J."/>
            <person name="Ramirez L."/>
            <person name="Alfaro M."/>
            <person name="Sun H."/>
            <person name="Tritt A."/>
            <person name="Yoshinaga Y."/>
            <person name="Zwiers L.-H."/>
            <person name="Turgeon B."/>
            <person name="Goodwin S."/>
            <person name="Spatafora J."/>
            <person name="Crous P."/>
            <person name="Grigoriev I."/>
        </authorList>
    </citation>
    <scope>NUCLEOTIDE SEQUENCE</scope>
    <source>
        <strain evidence="2">ATCC 36951</strain>
    </source>
</reference>
<sequence>MASWILTLPGACLDANTTSTNFAALAMYLLTSVLMVTTHDGLLVEWLLCPRWPIWYRQRGPDARPDLVAARLTAIELGKDIVISPPLIVAMVCMTFALYAQHVLSMVLFVLHTGAAVVNVRYTSAFGLWRPRLFGLRSAIWRVRDLLHP</sequence>
<dbReference type="GeneID" id="54559721"/>
<feature type="transmembrane region" description="Helical" evidence="1">
    <location>
        <begin position="106"/>
        <end position="129"/>
    </location>
</feature>
<dbReference type="RefSeq" id="XP_033668146.1">
    <property type="nucleotide sequence ID" value="XM_033806449.1"/>
</dbReference>
<evidence type="ECO:0000313" key="2">
    <source>
        <dbReference type="EMBL" id="KAF2167257.1"/>
    </source>
</evidence>
<keyword evidence="1" id="KW-1133">Transmembrane helix</keyword>
<dbReference type="AlphaFoldDB" id="A0A6A6CJ42"/>
<dbReference type="EMBL" id="ML993594">
    <property type="protein sequence ID" value="KAF2167257.1"/>
    <property type="molecule type" value="Genomic_DNA"/>
</dbReference>
<keyword evidence="1" id="KW-0472">Membrane</keyword>
<dbReference type="OrthoDB" id="66881at2759"/>